<evidence type="ECO:0000313" key="7">
    <source>
        <dbReference type="EMBL" id="MCT8337635.1"/>
    </source>
</evidence>
<evidence type="ECO:0000259" key="6">
    <source>
        <dbReference type="Pfam" id="PF03358"/>
    </source>
</evidence>
<dbReference type="InterPro" id="IPR051796">
    <property type="entry name" value="ISF_SsuE-like"/>
</dbReference>
<sequence length="500" mass="55697">MNRQKTLFHNRRITPSSRKVYLPACFRSVHKTRTGKTMRISVISGSPKGEKSVTLQYVRFLEEAFPDHTFTVIHAGRDIRAIEHQEEAWNGLLAAVKDCDGVLWATPVYVMLVPAQLKRFIELVGERDVEGAFSGKYAACLTTSIRFFDHTAHAYLHGICDDLGMRYVGFCSAHLEDLRNEAFQEQLILFFTDFLEAIAERRPIQRVFPPLPAPSSPYAPVTPPAAVDTRGRRVVILHDTEPGSGLAAMVGGLAACYGDSVRVAHIRDAAMKGGCLGCCRCAFENTCVYDDGFLAFWEEYVAPADILVMAGTVRDRFLSAAWKQFFDRSFSNGHVPAFAGKQIAYLVEGPLGHLATLREVLDGLAAMEGANLAGIVTSESGETDAALHTLAERSVRLADRGYIAPPTFPAVAGHKIFRDEIWGGMRAIFKADDRYYRQHGLYDFPTRDYRQRIVTRATSLAMSIPAVRRDVVKNMPDYMIQPLEKAIESSRVLAKRKAER</sequence>
<dbReference type="GO" id="GO:0016491">
    <property type="term" value="F:oxidoreductase activity"/>
    <property type="evidence" value="ECO:0007669"/>
    <property type="project" value="InterPro"/>
</dbReference>
<keyword evidence="8" id="KW-1185">Reference proteome</keyword>
<reference evidence="7" key="1">
    <citation type="submission" date="2019-06" db="EMBL/GenBank/DDBJ databases">
        <title>Methanoculleus strain from Tamsui River, Taipei, Taiwan.</title>
        <authorList>
            <person name="You Y.-T."/>
            <person name="Chen S.-C."/>
            <person name="Lai S.-J."/>
            <person name="Lee Y.-C."/>
            <person name="Lai M.-C."/>
        </authorList>
    </citation>
    <scope>NUCLEOTIDE SEQUENCE</scope>
    <source>
        <strain evidence="7">Afa-1</strain>
    </source>
</reference>
<dbReference type="Pfam" id="PF03358">
    <property type="entry name" value="FMN_red"/>
    <property type="match status" value="1"/>
</dbReference>
<evidence type="ECO:0000256" key="2">
    <source>
        <dbReference type="ARBA" id="ARBA00001966"/>
    </source>
</evidence>
<gene>
    <name evidence="7" type="ORF">FKB36_09105</name>
</gene>
<keyword evidence="4" id="KW-0288">FMN</keyword>
<accession>A0A9E5DFG6</accession>
<dbReference type="EMBL" id="VHLL01000004">
    <property type="protein sequence ID" value="MCT8337635.1"/>
    <property type="molecule type" value="Genomic_DNA"/>
</dbReference>
<feature type="domain" description="NADPH-dependent FMN reductase-like" evidence="6">
    <location>
        <begin position="38"/>
        <end position="168"/>
    </location>
</feature>
<evidence type="ECO:0000256" key="5">
    <source>
        <dbReference type="ARBA" id="ARBA00038292"/>
    </source>
</evidence>
<dbReference type="PANTHER" id="PTHR43278:SF4">
    <property type="entry name" value="NAD(P)H-DEPENDENT FMN-CONTAINING OXIDOREDUCTASE YWQN-RELATED"/>
    <property type="match status" value="1"/>
</dbReference>
<proteinExistence type="inferred from homology"/>
<protein>
    <recommendedName>
        <fullName evidence="6">NADPH-dependent FMN reductase-like domain-containing protein</fullName>
    </recommendedName>
</protein>
<dbReference type="InterPro" id="IPR029039">
    <property type="entry name" value="Flavoprotein-like_sf"/>
</dbReference>
<evidence type="ECO:0000256" key="3">
    <source>
        <dbReference type="ARBA" id="ARBA00022630"/>
    </source>
</evidence>
<comment type="similarity">
    <text evidence="5">Belongs to the SsuE family. Isf subfamily.</text>
</comment>
<dbReference type="Proteomes" id="UP001065682">
    <property type="component" value="Unassembled WGS sequence"/>
</dbReference>
<evidence type="ECO:0000256" key="1">
    <source>
        <dbReference type="ARBA" id="ARBA00001917"/>
    </source>
</evidence>
<dbReference type="AlphaFoldDB" id="A0A9E5DFG6"/>
<evidence type="ECO:0000313" key="8">
    <source>
        <dbReference type="Proteomes" id="UP001065682"/>
    </source>
</evidence>
<dbReference type="Gene3D" id="3.40.50.360">
    <property type="match status" value="2"/>
</dbReference>
<dbReference type="PANTHER" id="PTHR43278">
    <property type="entry name" value="NAD(P)H-DEPENDENT FMN-CONTAINING OXIDOREDUCTASE YWQN-RELATED"/>
    <property type="match status" value="1"/>
</dbReference>
<comment type="cofactor">
    <cofactor evidence="2">
        <name>[4Fe-4S] cluster</name>
        <dbReference type="ChEBI" id="CHEBI:49883"/>
    </cofactor>
</comment>
<dbReference type="SUPFAM" id="SSF52218">
    <property type="entry name" value="Flavoproteins"/>
    <property type="match status" value="2"/>
</dbReference>
<evidence type="ECO:0000256" key="4">
    <source>
        <dbReference type="ARBA" id="ARBA00022643"/>
    </source>
</evidence>
<name>A0A9E5DFG6_9EURY</name>
<dbReference type="InterPro" id="IPR005025">
    <property type="entry name" value="FMN_Rdtase-like_dom"/>
</dbReference>
<comment type="cofactor">
    <cofactor evidence="1">
        <name>FMN</name>
        <dbReference type="ChEBI" id="CHEBI:58210"/>
    </cofactor>
</comment>
<organism evidence="7 8">
    <name type="scientific">Methanoculleus formosensis</name>
    <dbReference type="NCBI Taxonomy" id="2590886"/>
    <lineage>
        <taxon>Archaea</taxon>
        <taxon>Methanobacteriati</taxon>
        <taxon>Methanobacteriota</taxon>
        <taxon>Stenosarchaea group</taxon>
        <taxon>Methanomicrobia</taxon>
        <taxon>Methanomicrobiales</taxon>
        <taxon>Methanomicrobiaceae</taxon>
        <taxon>Methanoculleus</taxon>
    </lineage>
</organism>
<keyword evidence="3" id="KW-0285">Flavoprotein</keyword>
<comment type="caution">
    <text evidence="7">The sequence shown here is derived from an EMBL/GenBank/DDBJ whole genome shotgun (WGS) entry which is preliminary data.</text>
</comment>